<dbReference type="GO" id="GO:0003700">
    <property type="term" value="F:DNA-binding transcription factor activity"/>
    <property type="evidence" value="ECO:0007669"/>
    <property type="project" value="TreeGrafter"/>
</dbReference>
<dbReference type="SUPFAM" id="SSF48498">
    <property type="entry name" value="Tetracyclin repressor-like, C-terminal domain"/>
    <property type="match status" value="1"/>
</dbReference>
<comment type="caution">
    <text evidence="7">The sequence shown here is derived from an EMBL/GenBank/DDBJ whole genome shotgun (WGS) entry which is preliminary data.</text>
</comment>
<dbReference type="Pfam" id="PF16859">
    <property type="entry name" value="TetR_C_11"/>
    <property type="match status" value="1"/>
</dbReference>
<dbReference type="GO" id="GO:0000976">
    <property type="term" value="F:transcription cis-regulatory region binding"/>
    <property type="evidence" value="ECO:0007669"/>
    <property type="project" value="TreeGrafter"/>
</dbReference>
<proteinExistence type="predicted"/>
<dbReference type="PANTHER" id="PTHR30055:SF229">
    <property type="entry name" value="HTH-TYPE TRANSCRIPTIONAL REPRESSOR RV1474C"/>
    <property type="match status" value="1"/>
</dbReference>
<evidence type="ECO:0000259" key="6">
    <source>
        <dbReference type="PROSITE" id="PS50977"/>
    </source>
</evidence>
<keyword evidence="2 4" id="KW-0238">DNA-binding</keyword>
<evidence type="ECO:0000256" key="1">
    <source>
        <dbReference type="ARBA" id="ARBA00023015"/>
    </source>
</evidence>
<feature type="domain" description="HTH tetR-type" evidence="6">
    <location>
        <begin position="33"/>
        <end position="93"/>
    </location>
</feature>
<dbReference type="PROSITE" id="PS50977">
    <property type="entry name" value="HTH_TETR_2"/>
    <property type="match status" value="1"/>
</dbReference>
<keyword evidence="8" id="KW-1185">Reference proteome</keyword>
<feature type="region of interest" description="Disordered" evidence="5">
    <location>
        <begin position="1"/>
        <end position="31"/>
    </location>
</feature>
<dbReference type="InterPro" id="IPR050109">
    <property type="entry name" value="HTH-type_TetR-like_transc_reg"/>
</dbReference>
<dbReference type="Pfam" id="PF00440">
    <property type="entry name" value="TetR_N"/>
    <property type="match status" value="1"/>
</dbReference>
<evidence type="ECO:0000256" key="4">
    <source>
        <dbReference type="PROSITE-ProRule" id="PRU00335"/>
    </source>
</evidence>
<keyword evidence="1" id="KW-0805">Transcription regulation</keyword>
<dbReference type="AlphaFoldDB" id="A0A2N3VK19"/>
<keyword evidence="3" id="KW-0804">Transcription</keyword>
<accession>A0A2N3VK19</accession>
<feature type="DNA-binding region" description="H-T-H motif" evidence="4">
    <location>
        <begin position="56"/>
        <end position="75"/>
    </location>
</feature>
<name>A0A2N3VK19_9NOCA</name>
<sequence>MMATMLTQTNGPDDTALPARPTRGPGRPVGDHEEKRAELLAAATKVVAEHGFAKTSLRKVAERAGYTTGAVTYYFANKGDLVLALAESRFDRYDKLLDSVAPEADIRTLLQRWLEMSVGEPEFSIVMSQLLANLQFDAKLKDTMVRRYADYRARFAEIVREGQSRGTIRDDIPATVLADQIGAMGDGFAVVTPLELQDFGPDKIDEILDGVIRLIAPVGNG</sequence>
<evidence type="ECO:0000256" key="5">
    <source>
        <dbReference type="SAM" id="MobiDB-lite"/>
    </source>
</evidence>
<evidence type="ECO:0000313" key="7">
    <source>
        <dbReference type="EMBL" id="PKV81969.1"/>
    </source>
</evidence>
<dbReference type="Gene3D" id="1.10.357.10">
    <property type="entry name" value="Tetracycline Repressor, domain 2"/>
    <property type="match status" value="1"/>
</dbReference>
<organism evidence="7 8">
    <name type="scientific">Nocardia fluminea</name>
    <dbReference type="NCBI Taxonomy" id="134984"/>
    <lineage>
        <taxon>Bacteria</taxon>
        <taxon>Bacillati</taxon>
        <taxon>Actinomycetota</taxon>
        <taxon>Actinomycetes</taxon>
        <taxon>Mycobacteriales</taxon>
        <taxon>Nocardiaceae</taxon>
        <taxon>Nocardia</taxon>
    </lineage>
</organism>
<dbReference type="InterPro" id="IPR009057">
    <property type="entry name" value="Homeodomain-like_sf"/>
</dbReference>
<dbReference type="SUPFAM" id="SSF46689">
    <property type="entry name" value="Homeodomain-like"/>
    <property type="match status" value="1"/>
</dbReference>
<feature type="compositionally biased region" description="Polar residues" evidence="5">
    <location>
        <begin position="1"/>
        <end position="12"/>
    </location>
</feature>
<dbReference type="Proteomes" id="UP000233766">
    <property type="component" value="Unassembled WGS sequence"/>
</dbReference>
<dbReference type="InterPro" id="IPR036271">
    <property type="entry name" value="Tet_transcr_reg_TetR-rel_C_sf"/>
</dbReference>
<dbReference type="EMBL" id="PJMW01000002">
    <property type="protein sequence ID" value="PKV81969.1"/>
    <property type="molecule type" value="Genomic_DNA"/>
</dbReference>
<evidence type="ECO:0000256" key="3">
    <source>
        <dbReference type="ARBA" id="ARBA00023163"/>
    </source>
</evidence>
<dbReference type="PRINTS" id="PR00455">
    <property type="entry name" value="HTHTETR"/>
</dbReference>
<reference evidence="7 8" key="1">
    <citation type="submission" date="2017-12" db="EMBL/GenBank/DDBJ databases">
        <title>Sequencing the genomes of 1000 Actinobacteria strains.</title>
        <authorList>
            <person name="Klenk H.-P."/>
        </authorList>
    </citation>
    <scope>NUCLEOTIDE SEQUENCE [LARGE SCALE GENOMIC DNA]</scope>
    <source>
        <strain evidence="7 8">DSM 44489</strain>
    </source>
</reference>
<protein>
    <submittedName>
        <fullName evidence="7">TetR family transcriptional regulator</fullName>
    </submittedName>
</protein>
<dbReference type="InterPro" id="IPR011075">
    <property type="entry name" value="TetR_C"/>
</dbReference>
<evidence type="ECO:0000256" key="2">
    <source>
        <dbReference type="ARBA" id="ARBA00023125"/>
    </source>
</evidence>
<dbReference type="PANTHER" id="PTHR30055">
    <property type="entry name" value="HTH-TYPE TRANSCRIPTIONAL REGULATOR RUTR"/>
    <property type="match status" value="1"/>
</dbReference>
<evidence type="ECO:0000313" key="8">
    <source>
        <dbReference type="Proteomes" id="UP000233766"/>
    </source>
</evidence>
<gene>
    <name evidence="7" type="ORF">ATK86_6451</name>
</gene>
<dbReference type="InterPro" id="IPR001647">
    <property type="entry name" value="HTH_TetR"/>
</dbReference>